<feature type="region of interest" description="Disordered" evidence="1">
    <location>
        <begin position="1"/>
        <end position="20"/>
    </location>
</feature>
<dbReference type="EMBL" id="JBHRZO010000048">
    <property type="protein sequence ID" value="MFC3848207.1"/>
    <property type="molecule type" value="Genomic_DNA"/>
</dbReference>
<organism evidence="2 3">
    <name type="scientific">Helicobacter baculiformis</name>
    <dbReference type="NCBI Taxonomy" id="427351"/>
    <lineage>
        <taxon>Bacteria</taxon>
        <taxon>Pseudomonadati</taxon>
        <taxon>Campylobacterota</taxon>
        <taxon>Epsilonproteobacteria</taxon>
        <taxon>Campylobacterales</taxon>
        <taxon>Helicobacteraceae</taxon>
        <taxon>Helicobacter</taxon>
    </lineage>
</organism>
<dbReference type="RefSeq" id="WP_104751576.1">
    <property type="nucleotide sequence ID" value="NZ_FZMF01000002.1"/>
</dbReference>
<evidence type="ECO:0000256" key="1">
    <source>
        <dbReference type="SAM" id="MobiDB-lite"/>
    </source>
</evidence>
<evidence type="ECO:0000313" key="2">
    <source>
        <dbReference type="EMBL" id="MFC3848207.1"/>
    </source>
</evidence>
<name>A0ABV7ZL40_9HELI</name>
<reference evidence="3" key="1">
    <citation type="journal article" date="2019" name="Int. J. Syst. Evol. Microbiol.">
        <title>The Global Catalogue of Microorganisms (GCM) 10K type strain sequencing project: providing services to taxonomists for standard genome sequencing and annotation.</title>
        <authorList>
            <consortium name="The Broad Institute Genomics Platform"/>
            <consortium name="The Broad Institute Genome Sequencing Center for Infectious Disease"/>
            <person name="Wu L."/>
            <person name="Ma J."/>
        </authorList>
    </citation>
    <scope>NUCLEOTIDE SEQUENCE [LARGE SCALE GENOMIC DNA]</scope>
    <source>
        <strain evidence="3">CCUG 53816</strain>
    </source>
</reference>
<dbReference type="Proteomes" id="UP001595783">
    <property type="component" value="Unassembled WGS sequence"/>
</dbReference>
<keyword evidence="3" id="KW-1185">Reference proteome</keyword>
<proteinExistence type="predicted"/>
<comment type="caution">
    <text evidence="2">The sequence shown here is derived from an EMBL/GenBank/DDBJ whole genome shotgun (WGS) entry which is preliminary data.</text>
</comment>
<evidence type="ECO:0000313" key="3">
    <source>
        <dbReference type="Proteomes" id="UP001595783"/>
    </source>
</evidence>
<protein>
    <submittedName>
        <fullName evidence="2">Uncharacterized protein</fullName>
    </submittedName>
</protein>
<accession>A0ABV7ZL40</accession>
<sequence length="81" mass="9279">MTLQKNTIRKQDFDNDNPTPLIYNPKKELIKARVFLKSLDTPTGDNPPTRAQGLDAYQISKKTTLTHAHFQIALLQDKQSR</sequence>
<gene>
    <name evidence="2" type="ORF">ACFOPX_06690</name>
</gene>